<feature type="domain" description="Tr-type G" evidence="8">
    <location>
        <begin position="67"/>
        <end position="263"/>
    </location>
</feature>
<evidence type="ECO:0000313" key="10">
    <source>
        <dbReference type="Proteomes" id="UP001327560"/>
    </source>
</evidence>
<dbReference type="GO" id="GO:0003746">
    <property type="term" value="F:translation elongation factor activity"/>
    <property type="evidence" value="ECO:0007669"/>
    <property type="project" value="UniProtKB-UniRule"/>
</dbReference>
<name>A0AAQ3KW59_9LILI</name>
<dbReference type="InterPro" id="IPR005225">
    <property type="entry name" value="Small_GTP-bd"/>
</dbReference>
<keyword evidence="4 7" id="KW-0251">Elongation factor</keyword>
<keyword evidence="6 7" id="KW-0342">GTP-binding</keyword>
<evidence type="ECO:0000256" key="5">
    <source>
        <dbReference type="ARBA" id="ARBA00022917"/>
    </source>
</evidence>
<dbReference type="NCBIfam" id="NF000766">
    <property type="entry name" value="PRK00049.1"/>
    <property type="match status" value="1"/>
</dbReference>
<dbReference type="InterPro" id="IPR009000">
    <property type="entry name" value="Transl_B-barrel_sf"/>
</dbReference>
<dbReference type="InterPro" id="IPR004541">
    <property type="entry name" value="Transl_elong_EFTu/EF1A_bac/org"/>
</dbReference>
<dbReference type="PROSITE" id="PS51722">
    <property type="entry name" value="G_TR_2"/>
    <property type="match status" value="1"/>
</dbReference>
<dbReference type="InterPro" id="IPR004161">
    <property type="entry name" value="EFTu-like_2"/>
</dbReference>
<dbReference type="InterPro" id="IPR031157">
    <property type="entry name" value="G_TR_CS"/>
</dbReference>
<evidence type="ECO:0000259" key="8">
    <source>
        <dbReference type="PROSITE" id="PS51722"/>
    </source>
</evidence>
<dbReference type="InterPro" id="IPR009001">
    <property type="entry name" value="Transl_elong_EF1A/Init_IF2_C"/>
</dbReference>
<gene>
    <name evidence="9" type="ORF">Cni_G24556</name>
</gene>
<dbReference type="InterPro" id="IPR000795">
    <property type="entry name" value="T_Tr_GTP-bd_dom"/>
</dbReference>
<accession>A0AAQ3KW59</accession>
<proteinExistence type="inferred from homology"/>
<dbReference type="GO" id="GO:0070125">
    <property type="term" value="P:mitochondrial translational elongation"/>
    <property type="evidence" value="ECO:0007669"/>
    <property type="project" value="TreeGrafter"/>
</dbReference>
<dbReference type="NCBIfam" id="TIGR00231">
    <property type="entry name" value="small_GTP"/>
    <property type="match status" value="1"/>
</dbReference>
<dbReference type="GO" id="GO:0005525">
    <property type="term" value="F:GTP binding"/>
    <property type="evidence" value="ECO:0007669"/>
    <property type="project" value="UniProtKB-UniRule"/>
</dbReference>
<dbReference type="NCBIfam" id="NF009373">
    <property type="entry name" value="PRK12736.1"/>
    <property type="match status" value="1"/>
</dbReference>
<dbReference type="SUPFAM" id="SSF50465">
    <property type="entry name" value="EF-Tu/eEF-1alpha/eIF2-gamma C-terminal domain"/>
    <property type="match status" value="1"/>
</dbReference>
<dbReference type="Proteomes" id="UP001327560">
    <property type="component" value="Chromosome 8"/>
</dbReference>
<dbReference type="SUPFAM" id="SSF50447">
    <property type="entry name" value="Translation proteins"/>
    <property type="match status" value="1"/>
</dbReference>
<dbReference type="Gene3D" id="3.40.50.300">
    <property type="entry name" value="P-loop containing nucleotide triphosphate hydrolases"/>
    <property type="match status" value="1"/>
</dbReference>
<dbReference type="CDD" id="cd01884">
    <property type="entry name" value="EF_Tu"/>
    <property type="match status" value="1"/>
</dbReference>
<keyword evidence="5" id="KW-0648">Protein biosynthesis</keyword>
<keyword evidence="10" id="KW-1185">Reference proteome</keyword>
<evidence type="ECO:0000313" key="9">
    <source>
        <dbReference type="EMBL" id="WOL15775.1"/>
    </source>
</evidence>
<dbReference type="PROSITE" id="PS00301">
    <property type="entry name" value="G_TR_1"/>
    <property type="match status" value="1"/>
</dbReference>
<dbReference type="AlphaFoldDB" id="A0AAQ3KW59"/>
<dbReference type="FunFam" id="2.40.30.10:FF:000001">
    <property type="entry name" value="Elongation factor Tu"/>
    <property type="match status" value="1"/>
</dbReference>
<evidence type="ECO:0000256" key="7">
    <source>
        <dbReference type="RuleBase" id="RU000325"/>
    </source>
</evidence>
<dbReference type="InterPro" id="IPR041709">
    <property type="entry name" value="EF-Tu_GTP-bd"/>
</dbReference>
<dbReference type="PRINTS" id="PR00315">
    <property type="entry name" value="ELONGATNFCT"/>
</dbReference>
<dbReference type="Pfam" id="PF00009">
    <property type="entry name" value="GTP_EFTU"/>
    <property type="match status" value="1"/>
</dbReference>
<evidence type="ECO:0000256" key="4">
    <source>
        <dbReference type="ARBA" id="ARBA00022768"/>
    </source>
</evidence>
<dbReference type="NCBIfam" id="NF009372">
    <property type="entry name" value="PRK12735.1"/>
    <property type="match status" value="1"/>
</dbReference>
<dbReference type="PANTHER" id="PTHR43721">
    <property type="entry name" value="ELONGATION FACTOR TU-RELATED"/>
    <property type="match status" value="1"/>
</dbReference>
<evidence type="ECO:0000256" key="2">
    <source>
        <dbReference type="ARBA" id="ARBA00007249"/>
    </source>
</evidence>
<protein>
    <recommendedName>
        <fullName evidence="7">Elongation factor Tu</fullName>
    </recommendedName>
</protein>
<dbReference type="Gene3D" id="2.40.30.10">
    <property type="entry name" value="Translation factors"/>
    <property type="match status" value="2"/>
</dbReference>
<dbReference type="InterPro" id="IPR027417">
    <property type="entry name" value="P-loop_NTPase"/>
</dbReference>
<keyword evidence="3 7" id="KW-0547">Nucleotide-binding</keyword>
<dbReference type="NCBIfam" id="TIGR00485">
    <property type="entry name" value="EF-Tu"/>
    <property type="match status" value="1"/>
</dbReference>
<dbReference type="InterPro" id="IPR004160">
    <property type="entry name" value="Transl_elong_EFTu/EF1A_C"/>
</dbReference>
<reference evidence="9 10" key="1">
    <citation type="submission" date="2023-10" db="EMBL/GenBank/DDBJ databases">
        <title>Chromosome-scale genome assembly provides insights into flower coloration mechanisms of Canna indica.</title>
        <authorList>
            <person name="Li C."/>
        </authorList>
    </citation>
    <scope>NUCLEOTIDE SEQUENCE [LARGE SCALE GENOMIC DNA]</scope>
    <source>
        <tissue evidence="9">Flower</tissue>
    </source>
</reference>
<dbReference type="SUPFAM" id="SSF52540">
    <property type="entry name" value="P-loop containing nucleoside triphosphate hydrolases"/>
    <property type="match status" value="1"/>
</dbReference>
<comment type="function">
    <text evidence="1 7">This protein promotes the GTP-dependent binding of aminoacyl-tRNA to the A-site of ribosomes during protein biosynthesis.</text>
</comment>
<dbReference type="InterPro" id="IPR033720">
    <property type="entry name" value="EFTU_2"/>
</dbReference>
<dbReference type="GO" id="GO:0005739">
    <property type="term" value="C:mitochondrion"/>
    <property type="evidence" value="ECO:0007669"/>
    <property type="project" value="TreeGrafter"/>
</dbReference>
<dbReference type="HAMAP" id="MF_00118_B">
    <property type="entry name" value="EF_Tu_B"/>
    <property type="match status" value="1"/>
</dbReference>
<dbReference type="GO" id="GO:0003924">
    <property type="term" value="F:GTPase activity"/>
    <property type="evidence" value="ECO:0007669"/>
    <property type="project" value="UniProtKB-UniRule"/>
</dbReference>
<dbReference type="Pfam" id="PF03144">
    <property type="entry name" value="GTP_EFTU_D2"/>
    <property type="match status" value="1"/>
</dbReference>
<evidence type="ECO:0000256" key="3">
    <source>
        <dbReference type="ARBA" id="ARBA00022741"/>
    </source>
</evidence>
<organism evidence="9 10">
    <name type="scientific">Canna indica</name>
    <name type="common">Indian-shot</name>
    <dbReference type="NCBI Taxonomy" id="4628"/>
    <lineage>
        <taxon>Eukaryota</taxon>
        <taxon>Viridiplantae</taxon>
        <taxon>Streptophyta</taxon>
        <taxon>Embryophyta</taxon>
        <taxon>Tracheophyta</taxon>
        <taxon>Spermatophyta</taxon>
        <taxon>Magnoliopsida</taxon>
        <taxon>Liliopsida</taxon>
        <taxon>Zingiberales</taxon>
        <taxon>Cannaceae</taxon>
        <taxon>Canna</taxon>
    </lineage>
</organism>
<dbReference type="CDD" id="cd03697">
    <property type="entry name" value="EFTU_II"/>
    <property type="match status" value="1"/>
</dbReference>
<dbReference type="FunFam" id="3.40.50.300:FF:000003">
    <property type="entry name" value="Elongation factor Tu"/>
    <property type="match status" value="1"/>
</dbReference>
<dbReference type="InterPro" id="IPR050055">
    <property type="entry name" value="EF-Tu_GTPase"/>
</dbReference>
<dbReference type="EMBL" id="CP136897">
    <property type="protein sequence ID" value="WOL15775.1"/>
    <property type="molecule type" value="Genomic_DNA"/>
</dbReference>
<sequence length="455" mass="49091">MATSAALRNPSSTRLLRLSSASPLLHSCCRSAIAAPEPKPLPGAIPGNDLAAALWSRRSMATFTRTKPHVNVGTIGHVDHGKTTLTAAITKVLAEEGKAKAVAFDEIDKAPEEKARGITIATAHVEYETAKRHYAHVDCPGHADYVKNMITGAAQMDGGILVVSAPDGPMPQTKEHILLARQVGVPSLVCFLNKVDAVDDEELVELVEMELRELLTFYKFPGDEIPIIRGSALCALQGTNEEIGKKAVLKLMDAVDKYIPDPVRQLDKPFLMPIEDVFSIQGRGTVVTGRVEQGTIKTGEDVEVLGLTQGGPLKTTVTGVEMFKKILDHGQAGDNVGLLLRGLKRGDVQRGQVVCKPGTVKTYTRFEAEIYVLTKDEGGRHTAFFSNYSPQFYMRTADITGKVELPENVKMVMPGDNVTATFELISPVPLETGQRFALREGGRTVGAGVVSKVIS</sequence>
<dbReference type="Pfam" id="PF03143">
    <property type="entry name" value="GTP_EFTU_D3"/>
    <property type="match status" value="1"/>
</dbReference>
<evidence type="ECO:0000256" key="1">
    <source>
        <dbReference type="ARBA" id="ARBA00003982"/>
    </source>
</evidence>
<dbReference type="CDD" id="cd03707">
    <property type="entry name" value="EFTU_III"/>
    <property type="match status" value="1"/>
</dbReference>
<comment type="similarity">
    <text evidence="2 7">Belongs to the TRAFAC class translation factor GTPase superfamily. Classic translation factor GTPase family. EF-Tu/EF-1A subfamily.</text>
</comment>
<evidence type="ECO:0000256" key="6">
    <source>
        <dbReference type="ARBA" id="ARBA00023134"/>
    </source>
</evidence>
<dbReference type="PANTHER" id="PTHR43721:SF22">
    <property type="entry name" value="ELONGATION FACTOR TU, MITOCHONDRIAL"/>
    <property type="match status" value="1"/>
</dbReference>